<protein>
    <submittedName>
        <fullName evidence="1">Uncharacterized protein</fullName>
    </submittedName>
</protein>
<dbReference type="EMBL" id="KZ667104">
    <property type="protein sequence ID" value="PPR92298.1"/>
    <property type="molecule type" value="Genomic_DNA"/>
</dbReference>
<dbReference type="OrthoDB" id="994333at2759"/>
<proteinExistence type="predicted"/>
<dbReference type="Proteomes" id="UP000239757">
    <property type="component" value="Unassembled WGS sequence"/>
</dbReference>
<reference evidence="1 2" key="1">
    <citation type="submission" date="2015-01" db="EMBL/GenBank/DDBJ databases">
        <title>Genome of allotetraploid Gossypium barbadense reveals genomic plasticity and fiber elongation in cotton evolution.</title>
        <authorList>
            <person name="Chen X."/>
            <person name="Liu X."/>
            <person name="Zhao B."/>
            <person name="Zheng H."/>
            <person name="Hu Y."/>
            <person name="Lu G."/>
            <person name="Yang C."/>
            <person name="Chen J."/>
            <person name="Shan C."/>
            <person name="Zhang L."/>
            <person name="Zhou Y."/>
            <person name="Wang L."/>
            <person name="Guo W."/>
            <person name="Bai Y."/>
            <person name="Ruan J."/>
            <person name="Shangguan X."/>
            <person name="Mao Y."/>
            <person name="Jiang J."/>
            <person name="Zhu Y."/>
            <person name="Lei J."/>
            <person name="Kang H."/>
            <person name="Chen S."/>
            <person name="He X."/>
            <person name="Wang R."/>
            <person name="Wang Y."/>
            <person name="Chen J."/>
            <person name="Wang L."/>
            <person name="Yu S."/>
            <person name="Wang B."/>
            <person name="Wei J."/>
            <person name="Song S."/>
            <person name="Lu X."/>
            <person name="Gao Z."/>
            <person name="Gu W."/>
            <person name="Deng X."/>
            <person name="Ma D."/>
            <person name="Wang S."/>
            <person name="Liang W."/>
            <person name="Fang L."/>
            <person name="Cai C."/>
            <person name="Zhu X."/>
            <person name="Zhou B."/>
            <person name="Zhang Y."/>
            <person name="Chen Z."/>
            <person name="Xu S."/>
            <person name="Zhu R."/>
            <person name="Wang S."/>
            <person name="Zhang T."/>
            <person name="Zhao G."/>
        </authorList>
    </citation>
    <scope>NUCLEOTIDE SEQUENCE [LARGE SCALE GENOMIC DNA]</scope>
    <source>
        <strain evidence="2">cv. Xinhai21</strain>
        <tissue evidence="1">Leaf</tissue>
    </source>
</reference>
<gene>
    <name evidence="1" type="ORF">GOBAR_AA28383</name>
</gene>
<evidence type="ECO:0000313" key="1">
    <source>
        <dbReference type="EMBL" id="PPR92298.1"/>
    </source>
</evidence>
<organism evidence="1 2">
    <name type="scientific">Gossypium barbadense</name>
    <name type="common">Sea Island cotton</name>
    <name type="synonym">Hibiscus barbadensis</name>
    <dbReference type="NCBI Taxonomy" id="3634"/>
    <lineage>
        <taxon>Eukaryota</taxon>
        <taxon>Viridiplantae</taxon>
        <taxon>Streptophyta</taxon>
        <taxon>Embryophyta</taxon>
        <taxon>Tracheophyta</taxon>
        <taxon>Spermatophyta</taxon>
        <taxon>Magnoliopsida</taxon>
        <taxon>eudicotyledons</taxon>
        <taxon>Gunneridae</taxon>
        <taxon>Pentapetalae</taxon>
        <taxon>rosids</taxon>
        <taxon>malvids</taxon>
        <taxon>Malvales</taxon>
        <taxon>Malvaceae</taxon>
        <taxon>Malvoideae</taxon>
        <taxon>Gossypium</taxon>
    </lineage>
</organism>
<dbReference type="PANTHER" id="PTHR31286:SF173">
    <property type="entry name" value="DUF4283 DOMAIN-CONTAINING PROTEIN"/>
    <property type="match status" value="1"/>
</dbReference>
<name>A0A2P5WMH7_GOSBA</name>
<evidence type="ECO:0000313" key="2">
    <source>
        <dbReference type="Proteomes" id="UP000239757"/>
    </source>
</evidence>
<accession>A0A2P5WMH7</accession>
<dbReference type="PANTHER" id="PTHR31286">
    <property type="entry name" value="GLYCINE-RICH CELL WALL STRUCTURAL PROTEIN 1.8-LIKE"/>
    <property type="match status" value="1"/>
</dbReference>
<sequence>MREVSWKEKLLGRNGSEYGDGSFDGDLVIEDGDILRSSINGIPAIVFSECLRNILPWTIQFDPLKPFPSVIMAWIRFLGLSGFLYKKRILEEIGSLVGKVMKLDLKTDSGARGQFARMAMSVDLEKPLTSQVSINSRIQRVEFEALPTHTRGEGRLICDDGQRYRSGAGGRHLWSVDGSPVKIKAFGDWKLGVGIFGVKISGLKEVSFKQGDFLRNLKKVRSRRNFGLRAEVNKEKGILDHSRFIGLEDKSSGLVHLDVEQDMAGGRFKIAGNSRVPLPKAMNSMAKLFGEQVEIFSDKVITNDEGDKASIAL</sequence>
<dbReference type="InterPro" id="IPR040256">
    <property type="entry name" value="At4g02000-like"/>
</dbReference>
<dbReference type="AlphaFoldDB" id="A0A2P5WMH7"/>